<dbReference type="PANTHER" id="PTHR24198">
    <property type="entry name" value="ANKYRIN REPEAT AND PROTEIN KINASE DOMAIN-CONTAINING PROTEIN"/>
    <property type="match status" value="1"/>
</dbReference>
<evidence type="ECO:0000313" key="5">
    <source>
        <dbReference type="Proteomes" id="UP000683360"/>
    </source>
</evidence>
<feature type="repeat" description="ANK" evidence="3">
    <location>
        <begin position="370"/>
        <end position="402"/>
    </location>
</feature>
<proteinExistence type="predicted"/>
<feature type="repeat" description="ANK" evidence="3">
    <location>
        <begin position="304"/>
        <end position="336"/>
    </location>
</feature>
<dbReference type="PROSITE" id="PS50297">
    <property type="entry name" value="ANK_REP_REGION"/>
    <property type="match status" value="3"/>
</dbReference>
<evidence type="ECO:0000313" key="4">
    <source>
        <dbReference type="EMBL" id="CAG2253816.1"/>
    </source>
</evidence>
<dbReference type="PANTHER" id="PTHR24198:SF165">
    <property type="entry name" value="ANKYRIN REPEAT-CONTAINING PROTEIN-RELATED"/>
    <property type="match status" value="1"/>
</dbReference>
<evidence type="ECO:0000256" key="3">
    <source>
        <dbReference type="PROSITE-ProRule" id="PRU00023"/>
    </source>
</evidence>
<dbReference type="OrthoDB" id="6107357at2759"/>
<keyword evidence="2 3" id="KW-0040">ANK repeat</keyword>
<gene>
    <name evidence="4" type="ORF">MEDL_65327</name>
</gene>
<comment type="caution">
    <text evidence="4">The sequence shown here is derived from an EMBL/GenBank/DDBJ whole genome shotgun (WGS) entry which is preliminary data.</text>
</comment>
<dbReference type="AlphaFoldDB" id="A0A8S3VJL5"/>
<evidence type="ECO:0000256" key="1">
    <source>
        <dbReference type="ARBA" id="ARBA00022737"/>
    </source>
</evidence>
<dbReference type="SMART" id="SM00248">
    <property type="entry name" value="ANK"/>
    <property type="match status" value="4"/>
</dbReference>
<name>A0A8S3VJL5_MYTED</name>
<dbReference type="InterPro" id="IPR002110">
    <property type="entry name" value="Ankyrin_rpt"/>
</dbReference>
<protein>
    <submittedName>
        <fullName evidence="4">Uncharacterized protein</fullName>
    </submittedName>
</protein>
<feature type="repeat" description="ANK" evidence="3">
    <location>
        <begin position="337"/>
        <end position="369"/>
    </location>
</feature>
<dbReference type="Pfam" id="PF12796">
    <property type="entry name" value="Ank_2"/>
    <property type="match status" value="2"/>
</dbReference>
<keyword evidence="5" id="KW-1185">Reference proteome</keyword>
<sequence length="434" mass="49272">MIVLLESHSYELSCPKYLQRKIRAIANCNDSDRYLCLFDDNTKHNRESCRNKPEFEIPDYDCVPPTTQWNSSFECRLKDNTEIVEDQIQTVTIDESGAITTGRIYVLFAIIFCLTFLIDDLQLSVDERKEIGESYLKSEIISELKDDICMLYSFFPCICIILAASKGNENFFTYPSSYIAYEVNNIKLKSNATYLVLALLVVLDNVVEENVLDKHYVTTDVMLRDIITESGILQSPSKGLLLSTLKSLDGTFVKKCDHGFTCKNIVDVKDKSTVIHQLSTSGYTDLLAYFVKNDMPSIDKQDLNGKTALHLAVLHRHQHIAEMLLQQKADVHLRDSDSRSAIHIACNNGDLHMVDMLIKHKAHINKKEKLGFTPLHLACIRGLTEVVELLVQEKAKLNKVDDIGRTPFYVACENESFGYSKSPLTATDNEPYPY</sequence>
<evidence type="ECO:0000256" key="2">
    <source>
        <dbReference type="ARBA" id="ARBA00023043"/>
    </source>
</evidence>
<dbReference type="Proteomes" id="UP000683360">
    <property type="component" value="Unassembled WGS sequence"/>
</dbReference>
<dbReference type="Gene3D" id="1.25.40.20">
    <property type="entry name" value="Ankyrin repeat-containing domain"/>
    <property type="match status" value="1"/>
</dbReference>
<dbReference type="EMBL" id="CAJPWZ010003169">
    <property type="protein sequence ID" value="CAG2253816.1"/>
    <property type="molecule type" value="Genomic_DNA"/>
</dbReference>
<dbReference type="InterPro" id="IPR036770">
    <property type="entry name" value="Ankyrin_rpt-contain_sf"/>
</dbReference>
<keyword evidence="1" id="KW-0677">Repeat</keyword>
<dbReference type="SUPFAM" id="SSF48403">
    <property type="entry name" value="Ankyrin repeat"/>
    <property type="match status" value="1"/>
</dbReference>
<dbReference type="PROSITE" id="PS50088">
    <property type="entry name" value="ANK_REPEAT"/>
    <property type="match status" value="3"/>
</dbReference>
<reference evidence="4" key="1">
    <citation type="submission" date="2021-03" db="EMBL/GenBank/DDBJ databases">
        <authorList>
            <person name="Bekaert M."/>
        </authorList>
    </citation>
    <scope>NUCLEOTIDE SEQUENCE</scope>
</reference>
<organism evidence="4 5">
    <name type="scientific">Mytilus edulis</name>
    <name type="common">Blue mussel</name>
    <dbReference type="NCBI Taxonomy" id="6550"/>
    <lineage>
        <taxon>Eukaryota</taxon>
        <taxon>Metazoa</taxon>
        <taxon>Spiralia</taxon>
        <taxon>Lophotrochozoa</taxon>
        <taxon>Mollusca</taxon>
        <taxon>Bivalvia</taxon>
        <taxon>Autobranchia</taxon>
        <taxon>Pteriomorphia</taxon>
        <taxon>Mytilida</taxon>
        <taxon>Mytiloidea</taxon>
        <taxon>Mytilidae</taxon>
        <taxon>Mytilinae</taxon>
        <taxon>Mytilus</taxon>
    </lineage>
</organism>
<accession>A0A8S3VJL5</accession>